<sequence length="217" mass="24363">MELFGDCGRRDTARVVSLLLLLFSLASWILELSIDVFPVSNPAYSQTLPPPIFKWSASNSTQTSWHVLSLTELPEYEEDWWNLPNVFATKGKSRYYVEEYKNYVWSEPQDRYIDGDITVASWPPNGKQHSNWSPDDKPDLVYGKSDTVMVEGITCSSGGKGANLTNDFVPVTLKNATDDIEEWGTVLECDQGPARIDVIGKSKPSIISPRATRETHT</sequence>
<dbReference type="InParanoid" id="D7FRT8"/>
<organism evidence="2 3">
    <name type="scientific">Ectocarpus siliculosus</name>
    <name type="common">Brown alga</name>
    <name type="synonym">Conferva siliculosa</name>
    <dbReference type="NCBI Taxonomy" id="2880"/>
    <lineage>
        <taxon>Eukaryota</taxon>
        <taxon>Sar</taxon>
        <taxon>Stramenopiles</taxon>
        <taxon>Ochrophyta</taxon>
        <taxon>PX clade</taxon>
        <taxon>Phaeophyceae</taxon>
        <taxon>Ectocarpales</taxon>
        <taxon>Ectocarpaceae</taxon>
        <taxon>Ectocarpus</taxon>
    </lineage>
</organism>
<keyword evidence="1" id="KW-1133">Transmembrane helix</keyword>
<evidence type="ECO:0000313" key="2">
    <source>
        <dbReference type="EMBL" id="CBJ30879.1"/>
    </source>
</evidence>
<proteinExistence type="predicted"/>
<dbReference type="Proteomes" id="UP000002630">
    <property type="component" value="Linkage Group LG05"/>
</dbReference>
<keyword evidence="3" id="KW-1185">Reference proteome</keyword>
<feature type="transmembrane region" description="Helical" evidence="1">
    <location>
        <begin position="12"/>
        <end position="30"/>
    </location>
</feature>
<keyword evidence="1" id="KW-0472">Membrane</keyword>
<evidence type="ECO:0000313" key="3">
    <source>
        <dbReference type="Proteomes" id="UP000002630"/>
    </source>
</evidence>
<accession>D7FRT8</accession>
<gene>
    <name evidence="2" type="ORF">Esi_0219_0031</name>
</gene>
<protein>
    <submittedName>
        <fullName evidence="2">Uncharacterized protein</fullName>
    </submittedName>
</protein>
<dbReference type="AlphaFoldDB" id="D7FRT8"/>
<name>D7FRT8_ECTSI</name>
<dbReference type="EMBL" id="FN649730">
    <property type="protein sequence ID" value="CBJ30879.1"/>
    <property type="molecule type" value="Genomic_DNA"/>
</dbReference>
<keyword evidence="1" id="KW-0812">Transmembrane</keyword>
<evidence type="ECO:0000256" key="1">
    <source>
        <dbReference type="SAM" id="Phobius"/>
    </source>
</evidence>
<reference evidence="2 3" key="1">
    <citation type="journal article" date="2010" name="Nature">
        <title>The Ectocarpus genome and the independent evolution of multicellularity in brown algae.</title>
        <authorList>
            <person name="Cock J.M."/>
            <person name="Sterck L."/>
            <person name="Rouze P."/>
            <person name="Scornet D."/>
            <person name="Allen A.E."/>
            <person name="Amoutzias G."/>
            <person name="Anthouard V."/>
            <person name="Artiguenave F."/>
            <person name="Aury J.M."/>
            <person name="Badger J.H."/>
            <person name="Beszteri B."/>
            <person name="Billiau K."/>
            <person name="Bonnet E."/>
            <person name="Bothwell J.H."/>
            <person name="Bowler C."/>
            <person name="Boyen C."/>
            <person name="Brownlee C."/>
            <person name="Carrano C.J."/>
            <person name="Charrier B."/>
            <person name="Cho G.Y."/>
            <person name="Coelho S.M."/>
            <person name="Collen J."/>
            <person name="Corre E."/>
            <person name="Da Silva C."/>
            <person name="Delage L."/>
            <person name="Delaroque N."/>
            <person name="Dittami S.M."/>
            <person name="Doulbeau S."/>
            <person name="Elias M."/>
            <person name="Farnham G."/>
            <person name="Gachon C.M."/>
            <person name="Gschloessl B."/>
            <person name="Heesch S."/>
            <person name="Jabbari K."/>
            <person name="Jubin C."/>
            <person name="Kawai H."/>
            <person name="Kimura K."/>
            <person name="Kloareg B."/>
            <person name="Kupper F.C."/>
            <person name="Lang D."/>
            <person name="Le Bail A."/>
            <person name="Leblanc C."/>
            <person name="Lerouge P."/>
            <person name="Lohr M."/>
            <person name="Lopez P.J."/>
            <person name="Martens C."/>
            <person name="Maumus F."/>
            <person name="Michel G."/>
            <person name="Miranda-Saavedra D."/>
            <person name="Morales J."/>
            <person name="Moreau H."/>
            <person name="Motomura T."/>
            <person name="Nagasato C."/>
            <person name="Napoli C.A."/>
            <person name="Nelson D.R."/>
            <person name="Nyvall-Collen P."/>
            <person name="Peters A.F."/>
            <person name="Pommier C."/>
            <person name="Potin P."/>
            <person name="Poulain J."/>
            <person name="Quesneville H."/>
            <person name="Read B."/>
            <person name="Rensing S.A."/>
            <person name="Ritter A."/>
            <person name="Rousvoal S."/>
            <person name="Samanta M."/>
            <person name="Samson G."/>
            <person name="Schroeder D.C."/>
            <person name="Segurens B."/>
            <person name="Strittmatter M."/>
            <person name="Tonon T."/>
            <person name="Tregear J.W."/>
            <person name="Valentin K."/>
            <person name="von Dassow P."/>
            <person name="Yamagishi T."/>
            <person name="Van de Peer Y."/>
            <person name="Wincker P."/>
        </authorList>
    </citation>
    <scope>NUCLEOTIDE SEQUENCE [LARGE SCALE GENOMIC DNA]</scope>
    <source>
        <strain evidence="3">Ec32 / CCAP1310/4</strain>
    </source>
</reference>
<dbReference type="EMBL" id="FN648397">
    <property type="protein sequence ID" value="CBJ30879.1"/>
    <property type="molecule type" value="Genomic_DNA"/>
</dbReference>